<dbReference type="CDD" id="cd00009">
    <property type="entry name" value="AAA"/>
    <property type="match status" value="1"/>
</dbReference>
<dbReference type="Pfam" id="PF13188">
    <property type="entry name" value="PAS_8"/>
    <property type="match status" value="1"/>
</dbReference>
<dbReference type="SUPFAM" id="SSF46689">
    <property type="entry name" value="Homeodomain-like"/>
    <property type="match status" value="1"/>
</dbReference>
<dbReference type="CDD" id="cd00130">
    <property type="entry name" value="PAS"/>
    <property type="match status" value="1"/>
</dbReference>
<accession>A0A7M3MDZ1</accession>
<dbReference type="SUPFAM" id="SSF55785">
    <property type="entry name" value="PYP-like sensor domain (PAS domain)"/>
    <property type="match status" value="1"/>
</dbReference>
<dbReference type="Gene3D" id="3.30.450.20">
    <property type="entry name" value="PAS domain"/>
    <property type="match status" value="1"/>
</dbReference>
<dbReference type="GO" id="GO:0005524">
    <property type="term" value="F:ATP binding"/>
    <property type="evidence" value="ECO:0007669"/>
    <property type="project" value="UniProtKB-KW"/>
</dbReference>
<dbReference type="PANTHER" id="PTHR32071:SF57">
    <property type="entry name" value="C4-DICARBOXYLATE TRANSPORT TRANSCRIPTIONAL REGULATORY PROTEIN DCTD"/>
    <property type="match status" value="1"/>
</dbReference>
<dbReference type="SMART" id="SM00382">
    <property type="entry name" value="AAA"/>
    <property type="match status" value="1"/>
</dbReference>
<dbReference type="Gene3D" id="1.10.8.60">
    <property type="match status" value="1"/>
</dbReference>
<evidence type="ECO:0000256" key="4">
    <source>
        <dbReference type="ARBA" id="ARBA00023125"/>
    </source>
</evidence>
<dbReference type="Pfam" id="PF01590">
    <property type="entry name" value="GAF"/>
    <property type="match status" value="1"/>
</dbReference>
<dbReference type="SUPFAM" id="SSF52540">
    <property type="entry name" value="P-loop containing nucleoside triphosphate hydrolases"/>
    <property type="match status" value="1"/>
</dbReference>
<keyword evidence="4" id="KW-0238">DNA-binding</keyword>
<dbReference type="RefSeq" id="WP_144303262.1">
    <property type="nucleotide sequence ID" value="NZ_QMIE01000009.1"/>
</dbReference>
<dbReference type="PANTHER" id="PTHR32071">
    <property type="entry name" value="TRANSCRIPTIONAL REGULATORY PROTEIN"/>
    <property type="match status" value="1"/>
</dbReference>
<comment type="caution">
    <text evidence="8">The sequence shown here is derived from an EMBL/GenBank/DDBJ whole genome shotgun (WGS) entry which is preliminary data.</text>
</comment>
<dbReference type="Pfam" id="PF25601">
    <property type="entry name" value="AAA_lid_14"/>
    <property type="match status" value="1"/>
</dbReference>
<dbReference type="PROSITE" id="PS50045">
    <property type="entry name" value="SIGMA54_INTERACT_4"/>
    <property type="match status" value="1"/>
</dbReference>
<dbReference type="InterPro" id="IPR002197">
    <property type="entry name" value="HTH_Fis"/>
</dbReference>
<dbReference type="InterPro" id="IPR035965">
    <property type="entry name" value="PAS-like_dom_sf"/>
</dbReference>
<dbReference type="Pfam" id="PF02954">
    <property type="entry name" value="HTH_8"/>
    <property type="match status" value="1"/>
</dbReference>
<reference evidence="8 9" key="1">
    <citation type="submission" date="2018-06" db="EMBL/GenBank/DDBJ databases">
        <title>Complete genome of Desulfovibrio indonesiensis P37SLT.</title>
        <authorList>
            <person name="Crispim J.S."/>
            <person name="Vidigal P.M.P."/>
            <person name="Silva L.C.F."/>
            <person name="Laguardia C.N."/>
            <person name="Araujo L.C."/>
            <person name="Dias R.S."/>
            <person name="Sousa M.P."/>
            <person name="Paula S.O."/>
            <person name="Silva C."/>
        </authorList>
    </citation>
    <scope>NUCLEOTIDE SEQUENCE [LARGE SCALE GENOMIC DNA]</scope>
    <source>
        <strain evidence="8 9">P37SLT</strain>
    </source>
</reference>
<evidence type="ECO:0000259" key="6">
    <source>
        <dbReference type="PROSITE" id="PS50045"/>
    </source>
</evidence>
<sequence length="683" mass="75370">MYSLFRDGDNFGIRHDSPGASEAQGAMLPLGSRCKESSVNYAHWKQFMEKGWLPEGGIEKALVDSWRRCLDMGVDHAPRSCWDFIPMKQLEPFTSVLGKIGADIVSATYNAIKGKQLLITITNANGRVAQTCGDLEVLRQADKLNFGPGANWAEESVGTNAIGTALATGRPMQVFGEEHFCLSHHSWSCTAAPVLDPHGNVWGCFDISGEKNADHSNSLSLVLQASRAMEQRLCQFYCSEIEGKMSSLFSSMFNTVMMGIITLDNTGHVISSNSAAESLLGRPGCALRGRQASSLFDFDTLLAKMKHASMSEPVVLKCFADPSLFVRAIPIFDTNGSWNDTIVTISEPQRPRAAAATRNQKKNAPVQGFEKVLHSSAIMRQAVQQAANAARTPSTVLLYGESGTGKELFAKGIHQAGPRNKGPFVAVNCGAFSGELIQSELFGYMEGAFTGAMKRGRIGRFEKAHTGVLFLDEISEMPLQQQVNLLRVLEERAIVPVGGNDTRSVDVKVIAGTNKNLWNLVEKGEFREDLYYRLNVVGISIPPLRKRGEDILLLARQRLHRLCAEFSLRQAEFDPEVEQILMGYDWPGNVRELFNCLEHAVNNLAGDMVLPEYLPSYLMDRCRDKPAVEQDAGADEFQLKKREADTIREALEFHDGNISKTAKALGIGRNTLYAKMEKFHIQP</sequence>
<feature type="domain" description="PAS" evidence="7">
    <location>
        <begin position="245"/>
        <end position="298"/>
    </location>
</feature>
<dbReference type="PROSITE" id="PS50112">
    <property type="entry name" value="PAS"/>
    <property type="match status" value="1"/>
</dbReference>
<dbReference type="AlphaFoldDB" id="A0A7M3MDZ1"/>
<dbReference type="InterPro" id="IPR003018">
    <property type="entry name" value="GAF"/>
</dbReference>
<dbReference type="Gene3D" id="3.40.50.300">
    <property type="entry name" value="P-loop containing nucleotide triphosphate hydrolases"/>
    <property type="match status" value="1"/>
</dbReference>
<keyword evidence="3" id="KW-0805">Transcription regulation</keyword>
<dbReference type="GO" id="GO:0006355">
    <property type="term" value="P:regulation of DNA-templated transcription"/>
    <property type="evidence" value="ECO:0007669"/>
    <property type="project" value="InterPro"/>
</dbReference>
<gene>
    <name evidence="8" type="ORF">DPQ33_10965</name>
</gene>
<dbReference type="SMART" id="SM00091">
    <property type="entry name" value="PAS"/>
    <property type="match status" value="1"/>
</dbReference>
<evidence type="ECO:0000313" key="9">
    <source>
        <dbReference type="Proteomes" id="UP000448292"/>
    </source>
</evidence>
<evidence type="ECO:0000313" key="8">
    <source>
        <dbReference type="EMBL" id="TVM16916.1"/>
    </source>
</evidence>
<dbReference type="InterPro" id="IPR009057">
    <property type="entry name" value="Homeodomain-like_sf"/>
</dbReference>
<dbReference type="EMBL" id="QMIE01000009">
    <property type="protein sequence ID" value="TVM16916.1"/>
    <property type="molecule type" value="Genomic_DNA"/>
</dbReference>
<dbReference type="FunFam" id="3.40.50.300:FF:000006">
    <property type="entry name" value="DNA-binding transcriptional regulator NtrC"/>
    <property type="match status" value="1"/>
</dbReference>
<protein>
    <submittedName>
        <fullName evidence="8">Sigma-54-dependent Fis family transcriptional regulator</fullName>
    </submittedName>
</protein>
<evidence type="ECO:0000256" key="5">
    <source>
        <dbReference type="ARBA" id="ARBA00023163"/>
    </source>
</evidence>
<feature type="domain" description="Sigma-54 factor interaction" evidence="6">
    <location>
        <begin position="372"/>
        <end position="602"/>
    </location>
</feature>
<dbReference type="Pfam" id="PF00158">
    <property type="entry name" value="Sigma54_activat"/>
    <property type="match status" value="1"/>
</dbReference>
<dbReference type="Proteomes" id="UP000448292">
    <property type="component" value="Unassembled WGS sequence"/>
</dbReference>
<name>A0A7M3MDZ1_9BACT</name>
<dbReference type="PROSITE" id="PS00675">
    <property type="entry name" value="SIGMA54_INTERACT_1"/>
    <property type="match status" value="1"/>
</dbReference>
<proteinExistence type="predicted"/>
<dbReference type="PRINTS" id="PR01590">
    <property type="entry name" value="HTHFIS"/>
</dbReference>
<dbReference type="PROSITE" id="PS00688">
    <property type="entry name" value="SIGMA54_INTERACT_3"/>
    <property type="match status" value="1"/>
</dbReference>
<dbReference type="InterPro" id="IPR058031">
    <property type="entry name" value="AAA_lid_NorR"/>
</dbReference>
<evidence type="ECO:0000256" key="1">
    <source>
        <dbReference type="ARBA" id="ARBA00022741"/>
    </source>
</evidence>
<dbReference type="OrthoDB" id="9763792at2"/>
<dbReference type="InterPro" id="IPR025662">
    <property type="entry name" value="Sigma_54_int_dom_ATP-bd_1"/>
</dbReference>
<evidence type="ECO:0000256" key="3">
    <source>
        <dbReference type="ARBA" id="ARBA00023015"/>
    </source>
</evidence>
<keyword evidence="5" id="KW-0804">Transcription</keyword>
<evidence type="ECO:0000256" key="2">
    <source>
        <dbReference type="ARBA" id="ARBA00022840"/>
    </source>
</evidence>
<dbReference type="GO" id="GO:0043565">
    <property type="term" value="F:sequence-specific DNA binding"/>
    <property type="evidence" value="ECO:0007669"/>
    <property type="project" value="InterPro"/>
</dbReference>
<keyword evidence="2" id="KW-0067">ATP-binding</keyword>
<keyword evidence="1" id="KW-0547">Nucleotide-binding</keyword>
<keyword evidence="9" id="KW-1185">Reference proteome</keyword>
<dbReference type="InterPro" id="IPR003593">
    <property type="entry name" value="AAA+_ATPase"/>
</dbReference>
<dbReference type="InterPro" id="IPR027417">
    <property type="entry name" value="P-loop_NTPase"/>
</dbReference>
<dbReference type="Gene3D" id="1.10.10.60">
    <property type="entry name" value="Homeodomain-like"/>
    <property type="match status" value="1"/>
</dbReference>
<organism evidence="8 9">
    <name type="scientific">Oceanidesulfovibrio indonesiensis</name>
    <dbReference type="NCBI Taxonomy" id="54767"/>
    <lineage>
        <taxon>Bacteria</taxon>
        <taxon>Pseudomonadati</taxon>
        <taxon>Thermodesulfobacteriota</taxon>
        <taxon>Desulfovibrionia</taxon>
        <taxon>Desulfovibrionales</taxon>
        <taxon>Desulfovibrionaceae</taxon>
        <taxon>Oceanidesulfovibrio</taxon>
    </lineage>
</organism>
<dbReference type="Gene3D" id="3.30.450.40">
    <property type="match status" value="1"/>
</dbReference>
<dbReference type="InterPro" id="IPR029016">
    <property type="entry name" value="GAF-like_dom_sf"/>
</dbReference>
<dbReference type="InterPro" id="IPR000014">
    <property type="entry name" value="PAS"/>
</dbReference>
<evidence type="ECO:0000259" key="7">
    <source>
        <dbReference type="PROSITE" id="PS50112"/>
    </source>
</evidence>
<dbReference type="InterPro" id="IPR002078">
    <property type="entry name" value="Sigma_54_int"/>
</dbReference>
<dbReference type="InterPro" id="IPR025944">
    <property type="entry name" value="Sigma_54_int_dom_CS"/>
</dbReference>